<proteinExistence type="predicted"/>
<dbReference type="Pfam" id="PF11905">
    <property type="entry name" value="DUF3425"/>
    <property type="match status" value="1"/>
</dbReference>
<evidence type="ECO:0000256" key="1">
    <source>
        <dbReference type="SAM" id="MobiDB-lite"/>
    </source>
</evidence>
<feature type="compositionally biased region" description="Polar residues" evidence="1">
    <location>
        <begin position="57"/>
        <end position="69"/>
    </location>
</feature>
<dbReference type="PROSITE" id="PS00036">
    <property type="entry name" value="BZIP_BASIC"/>
    <property type="match status" value="1"/>
</dbReference>
<dbReference type="STRING" id="28573.A0A0U1M301"/>
<dbReference type="CDD" id="cd14688">
    <property type="entry name" value="bZIP_YAP"/>
    <property type="match status" value="1"/>
</dbReference>
<evidence type="ECO:0000313" key="4">
    <source>
        <dbReference type="Proteomes" id="UP000054383"/>
    </source>
</evidence>
<dbReference type="OrthoDB" id="5973539at2759"/>
<feature type="region of interest" description="Disordered" evidence="1">
    <location>
        <begin position="1"/>
        <end position="90"/>
    </location>
</feature>
<feature type="domain" description="BZIP" evidence="2">
    <location>
        <begin position="25"/>
        <end position="40"/>
    </location>
</feature>
<name>A0A0U1M301_TALIS</name>
<dbReference type="AlphaFoldDB" id="A0A0U1M301"/>
<gene>
    <name evidence="3" type="ORF">PISL3812_07008</name>
</gene>
<dbReference type="OMA" id="MDSHYLI"/>
<dbReference type="GO" id="GO:0003700">
    <property type="term" value="F:DNA-binding transcription factor activity"/>
    <property type="evidence" value="ECO:0007669"/>
    <property type="project" value="InterPro"/>
</dbReference>
<dbReference type="Proteomes" id="UP000054383">
    <property type="component" value="Unassembled WGS sequence"/>
</dbReference>
<dbReference type="PANTHER" id="PTHR38116">
    <property type="entry name" value="CHROMOSOME 7, WHOLE GENOME SHOTGUN SEQUENCE"/>
    <property type="match status" value="1"/>
</dbReference>
<dbReference type="PANTHER" id="PTHR38116:SF9">
    <property type="entry name" value="BZIP DOMAIN-CONTAINING PROTEIN"/>
    <property type="match status" value="1"/>
</dbReference>
<accession>A0A0U1M301</accession>
<dbReference type="InterPro" id="IPR004827">
    <property type="entry name" value="bZIP"/>
</dbReference>
<keyword evidence="4" id="KW-1185">Reference proteome</keyword>
<reference evidence="3 4" key="1">
    <citation type="submission" date="2015-04" db="EMBL/GenBank/DDBJ databases">
        <authorList>
            <person name="Syromyatnikov M.Y."/>
            <person name="Popov V.N."/>
        </authorList>
    </citation>
    <scope>NUCLEOTIDE SEQUENCE [LARGE SCALE GENOMIC DNA]</scope>
    <source>
        <strain evidence="3">WF-38-12</strain>
    </source>
</reference>
<dbReference type="InterPro" id="IPR021833">
    <property type="entry name" value="DUF3425"/>
</dbReference>
<organism evidence="3 4">
    <name type="scientific">Talaromyces islandicus</name>
    <name type="common">Penicillium islandicum</name>
    <dbReference type="NCBI Taxonomy" id="28573"/>
    <lineage>
        <taxon>Eukaryota</taxon>
        <taxon>Fungi</taxon>
        <taxon>Dikarya</taxon>
        <taxon>Ascomycota</taxon>
        <taxon>Pezizomycotina</taxon>
        <taxon>Eurotiomycetes</taxon>
        <taxon>Eurotiomycetidae</taxon>
        <taxon>Eurotiales</taxon>
        <taxon>Trichocomaceae</taxon>
        <taxon>Talaromyces</taxon>
        <taxon>Talaromyces sect. Islandici</taxon>
    </lineage>
</organism>
<evidence type="ECO:0000313" key="3">
    <source>
        <dbReference type="EMBL" id="CRG89968.1"/>
    </source>
</evidence>
<sequence>MENSWQPYLKSVDDVWSQQTDHAERRRAQNRLAQRAQRARKAHKPAVQLSRLRGRESSPSASANNNDQQMDIVKADSKNNKSTKRKTDSPGTDAHFLILPAFRTYEAFDCIYSILKLECSYTVAIHIPQTIQAPTPLKPTWEQLNIPHMMFIDLLPWPSLRRNLILAIGIMDDYGFMADMNSDQLRVWGTTPWDPMGWEVSEEFFRKWWFLLDENILHVTNFWRRQRKESELTFPEHSLTEGRDMRIG</sequence>
<dbReference type="EMBL" id="CVMT01000007">
    <property type="protein sequence ID" value="CRG89968.1"/>
    <property type="molecule type" value="Genomic_DNA"/>
</dbReference>
<evidence type="ECO:0000259" key="2">
    <source>
        <dbReference type="PROSITE" id="PS00036"/>
    </source>
</evidence>
<protein>
    <recommendedName>
        <fullName evidence="2">BZIP domain-containing protein</fullName>
    </recommendedName>
</protein>